<proteinExistence type="inferred from homology"/>
<comment type="caution">
    <text evidence="10">The sequence shown here is derived from an EMBL/GenBank/DDBJ whole genome shotgun (WGS) entry which is preliminary data.</text>
</comment>
<dbReference type="OrthoDB" id="5242400at2"/>
<dbReference type="GO" id="GO:0008198">
    <property type="term" value="F:ferrous iron binding"/>
    <property type="evidence" value="ECO:0007669"/>
    <property type="project" value="InterPro"/>
</dbReference>
<evidence type="ECO:0000256" key="4">
    <source>
        <dbReference type="ARBA" id="ARBA00022797"/>
    </source>
</evidence>
<dbReference type="InterPro" id="IPR050383">
    <property type="entry name" value="GlyoxalaseI/FosfomycinResist"/>
</dbReference>
<dbReference type="PROSITE" id="PS51819">
    <property type="entry name" value="VOC"/>
    <property type="match status" value="1"/>
</dbReference>
<keyword evidence="3" id="KW-0479">Metal-binding</keyword>
<dbReference type="InterPro" id="IPR000486">
    <property type="entry name" value="Xdiol_ring_cleave_dOase_1/2"/>
</dbReference>
<dbReference type="AlphaFoldDB" id="A0A558AIM4"/>
<dbReference type="EMBL" id="VJZA01000008">
    <property type="protein sequence ID" value="TVT24112.1"/>
    <property type="molecule type" value="Genomic_DNA"/>
</dbReference>
<dbReference type="Gene3D" id="3.10.180.10">
    <property type="entry name" value="2,3-Dihydroxybiphenyl 1,2-Dioxygenase, domain 1"/>
    <property type="match status" value="1"/>
</dbReference>
<sequence>MTEELGHLARGVDHAAFPTFDPAGTVRFYHDILGFPIVHSVCAVGWGPSDHPDFVHFFFDIGKGDRLAFFYYFGLGQFSEPGQDAYATHGPEVPGFFRDSRHLAIHVDSEDALAEYRRRLEDNDWTVEMQVKHETIESIYTHDPNGFLVEFTYPTRETTKVDDEDAELTVRALLDVVSGDEQPTLSKLWARKAELIVANAATALEGQQGR</sequence>
<dbReference type="Pfam" id="PF00903">
    <property type="entry name" value="Glyoxalase"/>
    <property type="match status" value="1"/>
</dbReference>
<dbReference type="PROSITE" id="PS00082">
    <property type="entry name" value="EXTRADIOL_DIOXYGENAS"/>
    <property type="match status" value="1"/>
</dbReference>
<evidence type="ECO:0000313" key="10">
    <source>
        <dbReference type="EMBL" id="TVT24112.1"/>
    </source>
</evidence>
<evidence type="ECO:0000256" key="1">
    <source>
        <dbReference type="ARBA" id="ARBA00001954"/>
    </source>
</evidence>
<dbReference type="InterPro" id="IPR004360">
    <property type="entry name" value="Glyas_Fos-R_dOase_dom"/>
</dbReference>
<evidence type="ECO:0000313" key="11">
    <source>
        <dbReference type="Proteomes" id="UP000318578"/>
    </source>
</evidence>
<evidence type="ECO:0000256" key="7">
    <source>
        <dbReference type="ARBA" id="ARBA00023004"/>
    </source>
</evidence>
<evidence type="ECO:0000256" key="3">
    <source>
        <dbReference type="ARBA" id="ARBA00022723"/>
    </source>
</evidence>
<keyword evidence="11" id="KW-1185">Reference proteome</keyword>
<evidence type="ECO:0000256" key="6">
    <source>
        <dbReference type="ARBA" id="ARBA00023002"/>
    </source>
</evidence>
<dbReference type="GO" id="GO:0051213">
    <property type="term" value="F:dioxygenase activity"/>
    <property type="evidence" value="ECO:0007669"/>
    <property type="project" value="UniProtKB-KW"/>
</dbReference>
<evidence type="ECO:0000256" key="8">
    <source>
        <dbReference type="RuleBase" id="RU000683"/>
    </source>
</evidence>
<dbReference type="InterPro" id="IPR029068">
    <property type="entry name" value="Glyas_Bleomycin-R_OHBP_Dase"/>
</dbReference>
<keyword evidence="5 8" id="KW-0223">Dioxygenase</keyword>
<evidence type="ECO:0000256" key="5">
    <source>
        <dbReference type="ARBA" id="ARBA00022964"/>
    </source>
</evidence>
<dbReference type="RefSeq" id="WP_144635916.1">
    <property type="nucleotide sequence ID" value="NZ_BNAX01000018.1"/>
</dbReference>
<dbReference type="Proteomes" id="UP000318578">
    <property type="component" value="Unassembled WGS sequence"/>
</dbReference>
<feature type="domain" description="VOC" evidence="9">
    <location>
        <begin position="11"/>
        <end position="154"/>
    </location>
</feature>
<dbReference type="PANTHER" id="PTHR21366">
    <property type="entry name" value="GLYOXALASE FAMILY PROTEIN"/>
    <property type="match status" value="1"/>
</dbReference>
<keyword evidence="6 8" id="KW-0560">Oxidoreductase</keyword>
<organism evidence="10 11">
    <name type="scientific">Amycolatopsis acidiphila</name>
    <dbReference type="NCBI Taxonomy" id="715473"/>
    <lineage>
        <taxon>Bacteria</taxon>
        <taxon>Bacillati</taxon>
        <taxon>Actinomycetota</taxon>
        <taxon>Actinomycetes</taxon>
        <taxon>Pseudonocardiales</taxon>
        <taxon>Pseudonocardiaceae</taxon>
        <taxon>Amycolatopsis</taxon>
    </lineage>
</organism>
<keyword evidence="7 8" id="KW-0408">Iron</keyword>
<reference evidence="10 11" key="1">
    <citation type="submission" date="2019-07" db="EMBL/GenBank/DDBJ databases">
        <title>New species of Amycolatopsis and Streptomyces.</title>
        <authorList>
            <person name="Duangmal K."/>
            <person name="Teo W.F.A."/>
            <person name="Lipun K."/>
        </authorList>
    </citation>
    <scope>NUCLEOTIDE SEQUENCE [LARGE SCALE GENOMIC DNA]</scope>
    <source>
        <strain evidence="10 11">JCM 30562</strain>
    </source>
</reference>
<keyword evidence="4 8" id="KW-0058">Aromatic hydrocarbons catabolism</keyword>
<evidence type="ECO:0000256" key="2">
    <source>
        <dbReference type="ARBA" id="ARBA00008784"/>
    </source>
</evidence>
<comment type="similarity">
    <text evidence="2 8">Belongs to the extradiol ring-cleavage dioxygenase family.</text>
</comment>
<gene>
    <name evidence="10" type="ORF">FNH06_07900</name>
</gene>
<accession>A0A558AIM4</accession>
<evidence type="ECO:0000259" key="9">
    <source>
        <dbReference type="PROSITE" id="PS51819"/>
    </source>
</evidence>
<protein>
    <submittedName>
        <fullName evidence="10">VOC family protein</fullName>
    </submittedName>
</protein>
<dbReference type="InterPro" id="IPR037523">
    <property type="entry name" value="VOC_core"/>
</dbReference>
<name>A0A558AIM4_9PSEU</name>
<comment type="cofactor">
    <cofactor evidence="1 8">
        <name>Fe(2+)</name>
        <dbReference type="ChEBI" id="CHEBI:29033"/>
    </cofactor>
</comment>
<dbReference type="PANTHER" id="PTHR21366:SF31">
    <property type="entry name" value="METALLOTHIOL TRANSFERASE FOSB"/>
    <property type="match status" value="1"/>
</dbReference>
<dbReference type="SUPFAM" id="SSF54593">
    <property type="entry name" value="Glyoxalase/Bleomycin resistance protein/Dihydroxybiphenyl dioxygenase"/>
    <property type="match status" value="1"/>
</dbReference>
<dbReference type="CDD" id="cd06587">
    <property type="entry name" value="VOC"/>
    <property type="match status" value="1"/>
</dbReference>